<dbReference type="InterPro" id="IPR013096">
    <property type="entry name" value="Cupin_2"/>
</dbReference>
<dbReference type="PIRSF" id="PIRSF019307">
    <property type="entry name" value="UCP019307"/>
    <property type="match status" value="1"/>
</dbReference>
<protein>
    <submittedName>
        <fullName evidence="2">Cupin</fullName>
    </submittedName>
</protein>
<dbReference type="Pfam" id="PF07883">
    <property type="entry name" value="Cupin_2"/>
    <property type="match status" value="1"/>
</dbReference>
<dbReference type="CDD" id="cd02219">
    <property type="entry name" value="cupin_YjlB-like"/>
    <property type="match status" value="1"/>
</dbReference>
<dbReference type="InterPro" id="IPR014710">
    <property type="entry name" value="RmlC-like_jellyroll"/>
</dbReference>
<dbReference type="SUPFAM" id="SSF51182">
    <property type="entry name" value="RmlC-like cupins"/>
    <property type="match status" value="1"/>
</dbReference>
<evidence type="ECO:0000313" key="2">
    <source>
        <dbReference type="EMBL" id="KEQ07602.1"/>
    </source>
</evidence>
<dbReference type="InterPro" id="IPR047121">
    <property type="entry name" value="YjiB-like"/>
</dbReference>
<dbReference type="PANTHER" id="PTHR36448:SF2">
    <property type="entry name" value="CUPIN TYPE-1 DOMAIN-CONTAINING PROTEIN"/>
    <property type="match status" value="1"/>
</dbReference>
<sequence>MKTDHFLLSENDWVPNNPRLPVIVHSGLSAEDESLADMFEATFAENGWQGIWRNGIFDYHHYHTTAHEVLGIARGQARVVLGGPGGRELQVQAGDCLVLPAGTGHCRISASDDFLVIGAYPAGQDPDLRRSEAGENGMRILKTLPVPETDPLGGATLRDLWGDGG</sequence>
<evidence type="ECO:0000313" key="3">
    <source>
        <dbReference type="Proteomes" id="UP000052167"/>
    </source>
</evidence>
<dbReference type="Gene3D" id="2.60.120.10">
    <property type="entry name" value="Jelly Rolls"/>
    <property type="match status" value="1"/>
</dbReference>
<dbReference type="RefSeq" id="WP_037167105.1">
    <property type="nucleotide sequence ID" value="NZ_CAJXID010000022.1"/>
</dbReference>
<dbReference type="OrthoDB" id="9791759at2"/>
<organism evidence="2 3">
    <name type="scientific">Pseudorhizobium pelagicum</name>
    <dbReference type="NCBI Taxonomy" id="1509405"/>
    <lineage>
        <taxon>Bacteria</taxon>
        <taxon>Pseudomonadati</taxon>
        <taxon>Pseudomonadota</taxon>
        <taxon>Alphaproteobacteria</taxon>
        <taxon>Hyphomicrobiales</taxon>
        <taxon>Rhizobiaceae</taxon>
        <taxon>Rhizobium/Agrobacterium group</taxon>
        <taxon>Pseudorhizobium</taxon>
    </lineage>
</organism>
<dbReference type="InterPro" id="IPR014500">
    <property type="entry name" value="UCP019307_cupin"/>
</dbReference>
<dbReference type="AlphaFoldDB" id="A0A922P3G9"/>
<comment type="caution">
    <text evidence="2">The sequence shown here is derived from an EMBL/GenBank/DDBJ whole genome shotgun (WGS) entry which is preliminary data.</text>
</comment>
<accession>A0A922P3G9</accession>
<proteinExistence type="predicted"/>
<dbReference type="EMBL" id="JOKJ01000012">
    <property type="protein sequence ID" value="KEQ07602.1"/>
    <property type="molecule type" value="Genomic_DNA"/>
</dbReference>
<name>A0A922P3G9_9HYPH</name>
<evidence type="ECO:0000259" key="1">
    <source>
        <dbReference type="Pfam" id="PF07883"/>
    </source>
</evidence>
<feature type="domain" description="Cupin type-2" evidence="1">
    <location>
        <begin position="60"/>
        <end position="113"/>
    </location>
</feature>
<gene>
    <name evidence="2" type="ORF">GV68_04590</name>
</gene>
<reference evidence="2 3" key="1">
    <citation type="submission" date="2014-06" db="EMBL/GenBank/DDBJ databases">
        <title>Rhizobium pelagicum/R2-400B4.</title>
        <authorList>
            <person name="Kimes N.E."/>
            <person name="Lopez-Perez M."/>
        </authorList>
    </citation>
    <scope>NUCLEOTIDE SEQUENCE [LARGE SCALE GENOMIC DNA]</scope>
    <source>
        <strain evidence="2 3">R2-400B4</strain>
    </source>
</reference>
<dbReference type="PANTHER" id="PTHR36448">
    <property type="entry name" value="BLR7373 PROTEIN"/>
    <property type="match status" value="1"/>
</dbReference>
<dbReference type="InterPro" id="IPR011051">
    <property type="entry name" value="RmlC_Cupin_sf"/>
</dbReference>
<dbReference type="Proteomes" id="UP000052167">
    <property type="component" value="Unassembled WGS sequence"/>
</dbReference>
<keyword evidence="3" id="KW-1185">Reference proteome</keyword>